<organism evidence="1 2">
    <name type="scientific">Pelomonas aquatica</name>
    <dbReference type="NCBI Taxonomy" id="431058"/>
    <lineage>
        <taxon>Bacteria</taxon>
        <taxon>Pseudomonadati</taxon>
        <taxon>Pseudomonadota</taxon>
        <taxon>Betaproteobacteria</taxon>
        <taxon>Burkholderiales</taxon>
        <taxon>Sphaerotilaceae</taxon>
        <taxon>Roseateles</taxon>
    </lineage>
</organism>
<reference evidence="1 2" key="1">
    <citation type="submission" date="2023-07" db="EMBL/GenBank/DDBJ databases">
        <title>Sorghum-associated microbial communities from plants grown in Nebraska, USA.</title>
        <authorList>
            <person name="Schachtman D."/>
        </authorList>
    </citation>
    <scope>NUCLEOTIDE SEQUENCE [LARGE SCALE GENOMIC DNA]</scope>
    <source>
        <strain evidence="1 2">BE310</strain>
    </source>
</reference>
<dbReference type="EMBL" id="JAVDXQ010000003">
    <property type="protein sequence ID" value="MDR7297411.1"/>
    <property type="molecule type" value="Genomic_DNA"/>
</dbReference>
<comment type="caution">
    <text evidence="1">The sequence shown here is derived from an EMBL/GenBank/DDBJ whole genome shotgun (WGS) entry which is preliminary data.</text>
</comment>
<keyword evidence="2" id="KW-1185">Reference proteome</keyword>
<accession>A0ABU1ZCL1</accession>
<name>A0ABU1ZCL1_9BURK</name>
<evidence type="ECO:0000313" key="2">
    <source>
        <dbReference type="Proteomes" id="UP001180536"/>
    </source>
</evidence>
<evidence type="ECO:0000313" key="1">
    <source>
        <dbReference type="EMBL" id="MDR7297411.1"/>
    </source>
</evidence>
<sequence>MKFFTQAWWEAGCDNFGEVFRQYESYLSGVREHLPPALLELEAQHTLHDAELKSLEANVAEQSVLLVLNGWDRELQYKVRYALRFTGVSHLVQQLPAEELLEQEFGDLGYWECEWLQPEVEVRMLFVSSAMLAIRFTGFSFEHARREPLR</sequence>
<protein>
    <submittedName>
        <fullName evidence="1">Uncharacterized protein</fullName>
    </submittedName>
</protein>
<dbReference type="RefSeq" id="WP_310345541.1">
    <property type="nucleotide sequence ID" value="NZ_JAVDXQ010000003.1"/>
</dbReference>
<gene>
    <name evidence="1" type="ORF">J2X16_002758</name>
</gene>
<dbReference type="Proteomes" id="UP001180536">
    <property type="component" value="Unassembled WGS sequence"/>
</dbReference>
<proteinExistence type="predicted"/>